<dbReference type="Proteomes" id="UP000286954">
    <property type="component" value="Chromosome"/>
</dbReference>
<evidence type="ECO:0000256" key="3">
    <source>
        <dbReference type="ARBA" id="ARBA00023315"/>
    </source>
</evidence>
<dbReference type="PANTHER" id="PTHR10434">
    <property type="entry name" value="1-ACYL-SN-GLYCEROL-3-PHOSPHATE ACYLTRANSFERASE"/>
    <property type="match status" value="1"/>
</dbReference>
<organism evidence="4 5">
    <name type="scientific">Glycocaulis alkaliphilus</name>
    <dbReference type="NCBI Taxonomy" id="1434191"/>
    <lineage>
        <taxon>Bacteria</taxon>
        <taxon>Pseudomonadati</taxon>
        <taxon>Pseudomonadota</taxon>
        <taxon>Alphaproteobacteria</taxon>
        <taxon>Maricaulales</taxon>
        <taxon>Maricaulaceae</taxon>
        <taxon>Glycocaulis</taxon>
    </lineage>
</organism>
<dbReference type="AlphaFoldDB" id="A0A3T0E998"/>
<dbReference type="GO" id="GO:0003841">
    <property type="term" value="F:1-acylglycerol-3-phosphate O-acyltransferase activity"/>
    <property type="evidence" value="ECO:0007669"/>
    <property type="project" value="TreeGrafter"/>
</dbReference>
<accession>A0A3T0E998</accession>
<dbReference type="KEGG" id="gak:X907_1309"/>
<dbReference type="RefSeq" id="WP_127566381.1">
    <property type="nucleotide sequence ID" value="NZ_BMFB01000008.1"/>
</dbReference>
<sequence>MITVAIGVLLVAPATLVPGRWATMGAIWLYCRAMTGWMGLCGLNLLVRRLHVLPDTEPAVIASKHQSWGDGICLVSRHRELTYVIGDHMLKYPLVGWILKRAEAVVVDNAGGKRANGGLDTGLQALQRSGRDVLIYPEGGLSEVGSKKRYRLGVYQLARVLNRPVIPVATNLGVFWPQQKWEFRPGLAIIELLDPIHPGDDPKAFIAALETAIETRTAELVKAGRRSLR</sequence>
<evidence type="ECO:0000313" key="4">
    <source>
        <dbReference type="EMBL" id="AZU03842.1"/>
    </source>
</evidence>
<evidence type="ECO:0000313" key="5">
    <source>
        <dbReference type="Proteomes" id="UP000286954"/>
    </source>
</evidence>
<protein>
    <submittedName>
        <fullName evidence="4">Phospholipid/glycerol acyltransferase</fullName>
    </submittedName>
</protein>
<proteinExistence type="predicted"/>
<dbReference type="SUPFAM" id="SSF69593">
    <property type="entry name" value="Glycerol-3-phosphate (1)-acyltransferase"/>
    <property type="match status" value="1"/>
</dbReference>
<dbReference type="SMART" id="SM00563">
    <property type="entry name" value="PlsC"/>
    <property type="match status" value="1"/>
</dbReference>
<reference evidence="4 5" key="1">
    <citation type="submission" date="2016-12" db="EMBL/GenBank/DDBJ databases">
        <title>The genome of dimorphic prosthecate Glycocaulis alkaliphilus 6b-8t, isolated from crude oil dictates its adaptability in petroleum environments.</title>
        <authorList>
            <person name="Wu X.-L."/>
            <person name="Geng S."/>
        </authorList>
    </citation>
    <scope>NUCLEOTIDE SEQUENCE [LARGE SCALE GENOMIC DNA]</scope>
    <source>
        <strain evidence="4 5">6B-8</strain>
    </source>
</reference>
<dbReference type="CDD" id="cd07989">
    <property type="entry name" value="LPLAT_AGPAT-like"/>
    <property type="match status" value="1"/>
</dbReference>
<keyword evidence="3 4" id="KW-0012">Acyltransferase</keyword>
<comment type="pathway">
    <text evidence="1">Lipid metabolism.</text>
</comment>
<evidence type="ECO:0000256" key="1">
    <source>
        <dbReference type="ARBA" id="ARBA00005189"/>
    </source>
</evidence>
<evidence type="ECO:0000256" key="2">
    <source>
        <dbReference type="ARBA" id="ARBA00022679"/>
    </source>
</evidence>
<gene>
    <name evidence="4" type="ORF">X907_1309</name>
</gene>
<dbReference type="GO" id="GO:0006654">
    <property type="term" value="P:phosphatidic acid biosynthetic process"/>
    <property type="evidence" value="ECO:0007669"/>
    <property type="project" value="TreeGrafter"/>
</dbReference>
<dbReference type="InterPro" id="IPR002123">
    <property type="entry name" value="Plipid/glycerol_acylTrfase"/>
</dbReference>
<dbReference type="OrthoDB" id="5290997at2"/>
<name>A0A3T0E998_9PROT</name>
<dbReference type="PANTHER" id="PTHR10434:SF40">
    <property type="entry name" value="1-ACYL-SN-GLYCEROL-3-PHOSPHATE ACYLTRANSFERASE"/>
    <property type="match status" value="1"/>
</dbReference>
<keyword evidence="2 4" id="KW-0808">Transferase</keyword>
<dbReference type="EMBL" id="CP018911">
    <property type="protein sequence ID" value="AZU03842.1"/>
    <property type="molecule type" value="Genomic_DNA"/>
</dbReference>
<dbReference type="Pfam" id="PF01553">
    <property type="entry name" value="Acyltransferase"/>
    <property type="match status" value="1"/>
</dbReference>
<keyword evidence="5" id="KW-1185">Reference proteome</keyword>